<dbReference type="Pfam" id="PF03368">
    <property type="entry name" value="Dicer_dimer"/>
    <property type="match status" value="1"/>
</dbReference>
<evidence type="ECO:0000256" key="5">
    <source>
        <dbReference type="ARBA" id="ARBA00022741"/>
    </source>
</evidence>
<dbReference type="GO" id="GO:0003723">
    <property type="term" value="F:RNA binding"/>
    <property type="evidence" value="ECO:0007669"/>
    <property type="project" value="UniProtKB-UniRule"/>
</dbReference>
<evidence type="ECO:0000256" key="7">
    <source>
        <dbReference type="ARBA" id="ARBA00022806"/>
    </source>
</evidence>
<dbReference type="Gene3D" id="3.30.160.20">
    <property type="match status" value="1"/>
</dbReference>
<dbReference type="PROSITE" id="PS51327">
    <property type="entry name" value="DICER_DSRBF"/>
    <property type="match status" value="1"/>
</dbReference>
<evidence type="ECO:0000256" key="11">
    <source>
        <dbReference type="PROSITE-ProRule" id="PRU00657"/>
    </source>
</evidence>
<dbReference type="GO" id="GO:0005634">
    <property type="term" value="C:nucleus"/>
    <property type="evidence" value="ECO:0007669"/>
    <property type="project" value="TreeGrafter"/>
</dbReference>
<dbReference type="Pfam" id="PF20932">
    <property type="entry name" value="Dicer_dsRBD"/>
    <property type="match status" value="1"/>
</dbReference>
<dbReference type="Gene3D" id="1.10.1520.10">
    <property type="entry name" value="Ribonuclease III domain"/>
    <property type="match status" value="2"/>
</dbReference>
<dbReference type="GO" id="GO:0005524">
    <property type="term" value="F:ATP binding"/>
    <property type="evidence" value="ECO:0007669"/>
    <property type="project" value="UniProtKB-KW"/>
</dbReference>
<dbReference type="GO" id="GO:0030422">
    <property type="term" value="P:siRNA processing"/>
    <property type="evidence" value="ECO:0007669"/>
    <property type="project" value="InterPro"/>
</dbReference>
<evidence type="ECO:0000259" key="15">
    <source>
        <dbReference type="PROSITE" id="PS50821"/>
    </source>
</evidence>
<evidence type="ECO:0000256" key="4">
    <source>
        <dbReference type="ARBA" id="ARBA00022737"/>
    </source>
</evidence>
<dbReference type="InterPro" id="IPR003100">
    <property type="entry name" value="PAZ_dom"/>
</dbReference>
<dbReference type="GO" id="GO:0005737">
    <property type="term" value="C:cytoplasm"/>
    <property type="evidence" value="ECO:0007669"/>
    <property type="project" value="TreeGrafter"/>
</dbReference>
<keyword evidence="18" id="KW-1185">Reference proteome</keyword>
<keyword evidence="3" id="KW-0479">Metal-binding</keyword>
<dbReference type="GO" id="GO:0004530">
    <property type="term" value="F:deoxyribonuclease I activity"/>
    <property type="evidence" value="ECO:0007669"/>
    <property type="project" value="TreeGrafter"/>
</dbReference>
<dbReference type="EMBL" id="REGN01000860">
    <property type="protein sequence ID" value="RNA38511.1"/>
    <property type="molecule type" value="Genomic_DNA"/>
</dbReference>
<evidence type="ECO:0000256" key="10">
    <source>
        <dbReference type="ARBA" id="ARBA00022884"/>
    </source>
</evidence>
<feature type="region of interest" description="Disordered" evidence="12">
    <location>
        <begin position="501"/>
        <end position="530"/>
    </location>
</feature>
<dbReference type="AlphaFoldDB" id="A0A3M7SRL6"/>
<dbReference type="SUPFAM" id="SSF69065">
    <property type="entry name" value="RNase III domain-like"/>
    <property type="match status" value="2"/>
</dbReference>
<proteinExistence type="predicted"/>
<evidence type="ECO:0000256" key="2">
    <source>
        <dbReference type="ARBA" id="ARBA00001946"/>
    </source>
</evidence>
<dbReference type="PROSITE" id="PS50821">
    <property type="entry name" value="PAZ"/>
    <property type="match status" value="1"/>
</dbReference>
<sequence>MINGNDPDLDSYKEIEEDLEKRVAKENIDDYFFEQDELDKLDLRIKPYIKGNCRITCTKAIDLINRYCSSLENNACGVLYPLYSDDTLIINETNVFRCRLRLPPNSVVNKTIQSDNFEKKKWAKMDAALKMCIELDQAGELAENLTILSKEDWLSPHYNLKDHFEEDIKLGKKVGSRKLKREYTTSFADELTDNKPMPNQVSYLYSIFVSEKNPGQNEKLNKERNFGFLSSKKLPNLPIYKLYNESTEYAVAIVDTKVEIELNEHQYETLKKHFTIILKLLKVKAELNFDDPVYGTLLVILKPKKFEIDWEHLASLPNELNAYEFYNQIEENEPDSIRDWLWLYRNQLVSIKQIDQSKTPLSPFPNKKLEFSDFKEYFDKKYALKTTSDDQPLVEVQHETIRNSFIPRGNFASKNQKKTNYKIFLIMEHLNILPVKKDLTFNYSMIPAIFYRLDSLLKARKLQLKIEKELRKRLKLESLSNVALSWDDSFKFNRINQNSADMETKIEENSQRNEEINSDSSSEDESIGELLDPKPKYETRALVCDNQRKSQLLQSEIPNLIIKKQVDEAKFPNMFNILQCVTLKSACDNFDLERYEILGDCFLKLTVVMKIYNDFPNINEGRMVSLKSARVSNNYLYRLAAQKKLNEYIVWDNFNSQKNWIPPNLDKSIFNENSFYTTKLSDKSMADCIEALIGIYLIQLGTDAAKAFIEWLGFKISDQNGIADLADEYSLPEPAVFQTNNVKIEELKNKFIKFEESIGYEFKNKFYLLQAFTHPSDINNFYTSSYQKLELVGDAVLDILVTQHIFQDQKEHSPGELTDLRQALVNNKFFAHLSVKHNFHEYFSHLSKDIFSQLGDYLTECKLYPPDAAYLGTETPEDLKSDDYEIESPKFLADIFESVAGAIYLDSNLNLQTVWEVYFKMLKPYIAAFKNNIPCSPIKALHQLKPQSQISFKYPKSSDETEKTFEAELTIDGEIFNGSGRSKNIAKIIACKKAVVKYSDTKFY</sequence>
<dbReference type="GO" id="GO:0006309">
    <property type="term" value="P:apoptotic DNA fragmentation"/>
    <property type="evidence" value="ECO:0007669"/>
    <property type="project" value="TreeGrafter"/>
</dbReference>
<dbReference type="GO" id="GO:0004525">
    <property type="term" value="F:ribonuclease III activity"/>
    <property type="evidence" value="ECO:0007669"/>
    <property type="project" value="UniProtKB-EC"/>
</dbReference>
<gene>
    <name evidence="17" type="ORF">BpHYR1_016927</name>
</gene>
<keyword evidence="8" id="KW-0067">ATP-binding</keyword>
<keyword evidence="5" id="KW-0547">Nucleotide-binding</keyword>
<dbReference type="Pfam" id="PF00636">
    <property type="entry name" value="Ribonuclease_3"/>
    <property type="match status" value="2"/>
</dbReference>
<evidence type="ECO:0000256" key="12">
    <source>
        <dbReference type="SAM" id="MobiDB-lite"/>
    </source>
</evidence>
<comment type="cofactor">
    <cofactor evidence="1">
        <name>Mn(2+)</name>
        <dbReference type="ChEBI" id="CHEBI:29035"/>
    </cofactor>
</comment>
<feature type="domain" description="Dicer dsRNA-binding fold" evidence="16">
    <location>
        <begin position="60"/>
        <end position="155"/>
    </location>
</feature>
<dbReference type="GO" id="GO:0031054">
    <property type="term" value="P:pre-miRNA processing"/>
    <property type="evidence" value="ECO:0007669"/>
    <property type="project" value="InterPro"/>
</dbReference>
<keyword evidence="9" id="KW-0460">Magnesium</keyword>
<feature type="domain" description="DRBM" evidence="13">
    <location>
        <begin position="936"/>
        <end position="1000"/>
    </location>
</feature>
<evidence type="ECO:0000256" key="1">
    <source>
        <dbReference type="ARBA" id="ARBA00001936"/>
    </source>
</evidence>
<dbReference type="InterPro" id="IPR005034">
    <property type="entry name" value="Dicer_dimerisation"/>
</dbReference>
<dbReference type="InterPro" id="IPR044441">
    <property type="entry name" value="DICER_DSRM"/>
</dbReference>
<organism evidence="17 18">
    <name type="scientific">Brachionus plicatilis</name>
    <name type="common">Marine rotifer</name>
    <name type="synonym">Brachionus muelleri</name>
    <dbReference type="NCBI Taxonomy" id="10195"/>
    <lineage>
        <taxon>Eukaryota</taxon>
        <taxon>Metazoa</taxon>
        <taxon>Spiralia</taxon>
        <taxon>Gnathifera</taxon>
        <taxon>Rotifera</taxon>
        <taxon>Eurotatoria</taxon>
        <taxon>Monogononta</taxon>
        <taxon>Pseudotrocha</taxon>
        <taxon>Ploima</taxon>
        <taxon>Brachionidae</taxon>
        <taxon>Brachionus</taxon>
    </lineage>
</organism>
<dbReference type="SUPFAM" id="SSF54768">
    <property type="entry name" value="dsRNA-binding domain-like"/>
    <property type="match status" value="1"/>
</dbReference>
<feature type="compositionally biased region" description="Basic and acidic residues" evidence="12">
    <location>
        <begin position="502"/>
        <end position="515"/>
    </location>
</feature>
<evidence type="ECO:0000313" key="18">
    <source>
        <dbReference type="Proteomes" id="UP000276133"/>
    </source>
</evidence>
<feature type="domain" description="PAZ" evidence="15">
    <location>
        <begin position="321"/>
        <end position="434"/>
    </location>
</feature>
<comment type="caution">
    <text evidence="17">The sequence shown here is derived from an EMBL/GenBank/DDBJ whole genome shotgun (WGS) entry which is preliminary data.</text>
</comment>
<dbReference type="SMART" id="SM00358">
    <property type="entry name" value="DSRM"/>
    <property type="match status" value="1"/>
</dbReference>
<dbReference type="STRING" id="10195.A0A3M7SRL6"/>
<dbReference type="GO" id="GO:0046872">
    <property type="term" value="F:metal ion binding"/>
    <property type="evidence" value="ECO:0007669"/>
    <property type="project" value="UniProtKB-KW"/>
</dbReference>
<accession>A0A3M7SRL6</accession>
<reference evidence="17 18" key="1">
    <citation type="journal article" date="2018" name="Sci. Rep.">
        <title>Genomic signatures of local adaptation to the degree of environmental predictability in rotifers.</title>
        <authorList>
            <person name="Franch-Gras L."/>
            <person name="Hahn C."/>
            <person name="Garcia-Roger E.M."/>
            <person name="Carmona M.J."/>
            <person name="Serra M."/>
            <person name="Gomez A."/>
        </authorList>
    </citation>
    <scope>NUCLEOTIDE SEQUENCE [LARGE SCALE GENOMIC DNA]</scope>
    <source>
        <strain evidence="17">HYR1</strain>
    </source>
</reference>
<dbReference type="GO" id="GO:0004386">
    <property type="term" value="F:helicase activity"/>
    <property type="evidence" value="ECO:0007669"/>
    <property type="project" value="UniProtKB-KW"/>
</dbReference>
<protein>
    <submittedName>
        <fullName evidence="17">Endoribonuclease Dicer-like</fullName>
        <ecNumber evidence="17">3.1.26.3</ecNumber>
    </submittedName>
</protein>
<dbReference type="CDD" id="cd00593">
    <property type="entry name" value="RIBOc"/>
    <property type="match status" value="2"/>
</dbReference>
<comment type="cofactor">
    <cofactor evidence="2">
        <name>Mg(2+)</name>
        <dbReference type="ChEBI" id="CHEBI:18420"/>
    </cofactor>
</comment>
<dbReference type="SMART" id="SM00949">
    <property type="entry name" value="PAZ"/>
    <property type="match status" value="1"/>
</dbReference>
<evidence type="ECO:0000259" key="13">
    <source>
        <dbReference type="PROSITE" id="PS50137"/>
    </source>
</evidence>
<evidence type="ECO:0000259" key="14">
    <source>
        <dbReference type="PROSITE" id="PS50142"/>
    </source>
</evidence>
<dbReference type="PANTHER" id="PTHR14950">
    <property type="entry name" value="DICER-RELATED"/>
    <property type="match status" value="1"/>
</dbReference>
<keyword evidence="7" id="KW-0347">Helicase</keyword>
<keyword evidence="4" id="KW-0677">Repeat</keyword>
<dbReference type="OrthoDB" id="2392202at2759"/>
<dbReference type="Gene3D" id="2.170.260.10">
    <property type="entry name" value="paz domain"/>
    <property type="match status" value="1"/>
</dbReference>
<evidence type="ECO:0000259" key="16">
    <source>
        <dbReference type="PROSITE" id="PS51327"/>
    </source>
</evidence>
<dbReference type="Pfam" id="PF02170">
    <property type="entry name" value="PAZ"/>
    <property type="match status" value="1"/>
</dbReference>
<evidence type="ECO:0000256" key="3">
    <source>
        <dbReference type="ARBA" id="ARBA00022723"/>
    </source>
</evidence>
<dbReference type="Gene3D" id="3.30.160.380">
    <property type="entry name" value="Dicer dimerisation domain"/>
    <property type="match status" value="1"/>
</dbReference>
<dbReference type="EC" id="3.1.26.3" evidence="17"/>
<dbReference type="Proteomes" id="UP000276133">
    <property type="component" value="Unassembled WGS sequence"/>
</dbReference>
<keyword evidence="10 11" id="KW-0694">RNA-binding</keyword>
<name>A0A3M7SRL6_BRAPC</name>
<evidence type="ECO:0000256" key="8">
    <source>
        <dbReference type="ARBA" id="ARBA00022840"/>
    </source>
</evidence>
<evidence type="ECO:0000313" key="17">
    <source>
        <dbReference type="EMBL" id="RNA38511.1"/>
    </source>
</evidence>
<feature type="domain" description="RNase III" evidence="14">
    <location>
        <begin position="751"/>
        <end position="908"/>
    </location>
</feature>
<dbReference type="InterPro" id="IPR000999">
    <property type="entry name" value="RNase_III_dom"/>
</dbReference>
<keyword evidence="6 17" id="KW-0378">Hydrolase</keyword>
<feature type="domain" description="RNase III" evidence="14">
    <location>
        <begin position="579"/>
        <end position="701"/>
    </location>
</feature>
<evidence type="ECO:0000256" key="6">
    <source>
        <dbReference type="ARBA" id="ARBA00022801"/>
    </source>
</evidence>
<dbReference type="InterPro" id="IPR014720">
    <property type="entry name" value="dsRBD_dom"/>
</dbReference>
<dbReference type="PROSITE" id="PS50142">
    <property type="entry name" value="RNASE_3_2"/>
    <property type="match status" value="2"/>
</dbReference>
<dbReference type="FunFam" id="1.10.1520.10:FF:000005">
    <property type="entry name" value="Putative endoribonuclease dicer"/>
    <property type="match status" value="1"/>
</dbReference>
<dbReference type="InterPro" id="IPR036389">
    <property type="entry name" value="RNase_III_sf"/>
</dbReference>
<dbReference type="PANTHER" id="PTHR14950:SF37">
    <property type="entry name" value="ENDORIBONUCLEASE DICER"/>
    <property type="match status" value="1"/>
</dbReference>
<evidence type="ECO:0000256" key="9">
    <source>
        <dbReference type="ARBA" id="ARBA00022842"/>
    </source>
</evidence>
<dbReference type="CDD" id="cd00048">
    <property type="entry name" value="DSRM_SF"/>
    <property type="match status" value="1"/>
</dbReference>
<dbReference type="SMART" id="SM00535">
    <property type="entry name" value="RIBOc"/>
    <property type="match status" value="2"/>
</dbReference>
<dbReference type="InterPro" id="IPR038248">
    <property type="entry name" value="Dicer_dimer_sf"/>
</dbReference>
<dbReference type="PROSITE" id="PS50137">
    <property type="entry name" value="DS_RBD"/>
    <property type="match status" value="1"/>
</dbReference>